<name>A0A369JKS6_HYPMA</name>
<dbReference type="Proteomes" id="UP000076154">
    <property type="component" value="Unassembled WGS sequence"/>
</dbReference>
<comment type="caution">
    <text evidence="2">The sequence shown here is derived from an EMBL/GenBank/DDBJ whole genome shotgun (WGS) entry which is preliminary data.</text>
</comment>
<dbReference type="InParanoid" id="A0A369JKS6"/>
<feature type="region of interest" description="Disordered" evidence="1">
    <location>
        <begin position="96"/>
        <end position="203"/>
    </location>
</feature>
<accession>A0A369JKS6</accession>
<reference evidence="2" key="1">
    <citation type="submission" date="2018-04" db="EMBL/GenBank/DDBJ databases">
        <title>Whole genome sequencing of Hypsizygus marmoreus.</title>
        <authorList>
            <person name="Choi I.-G."/>
            <person name="Min B."/>
            <person name="Kim J.-G."/>
            <person name="Kim S."/>
            <person name="Oh Y.-L."/>
            <person name="Kong W.-S."/>
            <person name="Park H."/>
            <person name="Jeong J."/>
            <person name="Song E.-S."/>
        </authorList>
    </citation>
    <scope>NUCLEOTIDE SEQUENCE [LARGE SCALE GENOMIC DNA]</scope>
    <source>
        <strain evidence="2">51987-8</strain>
    </source>
</reference>
<gene>
    <name evidence="2" type="ORF">Hypma_011715</name>
</gene>
<proteinExistence type="predicted"/>
<protein>
    <submittedName>
        <fullName evidence="2">Uncharacterized protein</fullName>
    </submittedName>
</protein>
<feature type="compositionally biased region" description="Polar residues" evidence="1">
    <location>
        <begin position="170"/>
        <end position="197"/>
    </location>
</feature>
<evidence type="ECO:0000313" key="2">
    <source>
        <dbReference type="EMBL" id="RDB21167.1"/>
    </source>
</evidence>
<evidence type="ECO:0000256" key="1">
    <source>
        <dbReference type="SAM" id="MobiDB-lite"/>
    </source>
</evidence>
<feature type="compositionally biased region" description="Low complexity" evidence="1">
    <location>
        <begin position="431"/>
        <end position="446"/>
    </location>
</feature>
<organism evidence="2 3">
    <name type="scientific">Hypsizygus marmoreus</name>
    <name type="common">White beech mushroom</name>
    <name type="synonym">Agaricus marmoreus</name>
    <dbReference type="NCBI Taxonomy" id="39966"/>
    <lineage>
        <taxon>Eukaryota</taxon>
        <taxon>Fungi</taxon>
        <taxon>Dikarya</taxon>
        <taxon>Basidiomycota</taxon>
        <taxon>Agaricomycotina</taxon>
        <taxon>Agaricomycetes</taxon>
        <taxon>Agaricomycetidae</taxon>
        <taxon>Agaricales</taxon>
        <taxon>Tricholomatineae</taxon>
        <taxon>Lyophyllaceae</taxon>
        <taxon>Hypsizygus</taxon>
    </lineage>
</organism>
<evidence type="ECO:0000313" key="3">
    <source>
        <dbReference type="Proteomes" id="UP000076154"/>
    </source>
</evidence>
<dbReference type="EMBL" id="LUEZ02000055">
    <property type="protein sequence ID" value="RDB21167.1"/>
    <property type="molecule type" value="Genomic_DNA"/>
</dbReference>
<dbReference type="OrthoDB" id="3066241at2759"/>
<feature type="region of interest" description="Disordered" evidence="1">
    <location>
        <begin position="429"/>
        <end position="476"/>
    </location>
</feature>
<dbReference type="AlphaFoldDB" id="A0A369JKS6"/>
<keyword evidence="3" id="KW-1185">Reference proteome</keyword>
<sequence>MNQATTSKPANLCKISLAKLQLMLGWSDERFEALKKCAYTAAEQFLDSSKSKGKQEPGNWDLFRRQVLDEFIDLNEFDEQWPIIILFGRVRQTRAQSDWARTGKTRLSSSNPAMTAAGAPPSIASERQFVGKTPPRYRYRKTRSSPMTRMDNRPDKDPASPPAAEGHTPDNFSAAAQPSGSSGNSTATQHTSNGHQESSMKKDHAAIVVPTERYPVSCMLCGQMPPVPPEANREIRAALGNLGNAVQVLAALGIFSDHQLHTFWKWGSANFFDSHPQYIISPLYSTILKKHLIPRSDKQDEIVEDDVRMGSASATTIPHLIARPSREVEKRLVQHNSSDVAFMTAMGLERNFEDYHRFLRILEDKIKEEWGTPSQDDGRGSSFTSLINKACIEWPNLRTYEDHWPVRFYVQRRKARGQYSRQSWDNVVAEGSSSTSSPSTSNCPGSAIKESQASNPSMPPRAEPWSGCTIHPLPKPDEFSPKVREFLQSFGMEEMRQLFIAAKITDDSSFELLCQGLNSVEERLGAFIHLEHIKLNPFQQMMLRVMLKHLDAAAAS</sequence>